<gene>
    <name evidence="2" type="ORF">AABB29_19015</name>
</gene>
<feature type="chain" id="PRO_5045624630" evidence="1">
    <location>
        <begin position="22"/>
        <end position="121"/>
    </location>
</feature>
<reference evidence="3" key="1">
    <citation type="submission" date="2024-04" db="EMBL/GenBank/DDBJ databases">
        <title>Phylogenomic analyses of a clade within the roseobacter group suggest taxonomic reassignments of species of the genera Aestuariivita, Citreicella, Loktanella, Nautella, Pelagibaca, Ruegeria, Thalassobius, Thiobacimonas and Tropicibacter, and the proposal o.</title>
        <authorList>
            <person name="Jeon C.O."/>
        </authorList>
    </citation>
    <scope>NUCLEOTIDE SEQUENCE [LARGE SCALE GENOMIC DNA]</scope>
    <source>
        <strain evidence="3">BS5-3</strain>
    </source>
</reference>
<keyword evidence="3" id="KW-1185">Reference proteome</keyword>
<evidence type="ECO:0000256" key="1">
    <source>
        <dbReference type="SAM" id="SignalP"/>
    </source>
</evidence>
<dbReference type="RefSeq" id="WP_373636490.1">
    <property type="nucleotide sequence ID" value="NZ_CP150951.2"/>
</dbReference>
<sequence>MKKLGWAVAAALVLGACSGGGGGGTLPEGAVEVTENRVDGYLASDSRRYDVRTYVVPFETPYYITLTPAGRTFGFAEAGRLAGSTAAQYIKTRGCTDTLSRLASQDVYDPVSDTWTIVISC</sequence>
<organism evidence="2 3">
    <name type="scientific">Yoonia phaeophyticola</name>
    <dbReference type="NCBI Taxonomy" id="3137369"/>
    <lineage>
        <taxon>Bacteria</taxon>
        <taxon>Pseudomonadati</taxon>
        <taxon>Pseudomonadota</taxon>
        <taxon>Alphaproteobacteria</taxon>
        <taxon>Rhodobacterales</taxon>
        <taxon>Paracoccaceae</taxon>
        <taxon>Yoonia</taxon>
    </lineage>
</organism>
<feature type="signal peptide" evidence="1">
    <location>
        <begin position="1"/>
        <end position="21"/>
    </location>
</feature>
<name>A0ABZ2V323_9RHOB</name>
<dbReference type="EMBL" id="CP150951">
    <property type="protein sequence ID" value="WZC48900.2"/>
    <property type="molecule type" value="Genomic_DNA"/>
</dbReference>
<accession>A0ABZ2V323</accession>
<evidence type="ECO:0000313" key="2">
    <source>
        <dbReference type="EMBL" id="WZC48900.2"/>
    </source>
</evidence>
<dbReference type="Proteomes" id="UP001440612">
    <property type="component" value="Chromosome"/>
</dbReference>
<protein>
    <submittedName>
        <fullName evidence="2">Uncharacterized protein</fullName>
    </submittedName>
</protein>
<dbReference type="PROSITE" id="PS51257">
    <property type="entry name" value="PROKAR_LIPOPROTEIN"/>
    <property type="match status" value="1"/>
</dbReference>
<evidence type="ECO:0000313" key="3">
    <source>
        <dbReference type="Proteomes" id="UP001440612"/>
    </source>
</evidence>
<proteinExistence type="predicted"/>
<keyword evidence="1" id="KW-0732">Signal</keyword>